<dbReference type="PROSITE" id="PS01348">
    <property type="entry name" value="MRAY_2"/>
    <property type="match status" value="1"/>
</dbReference>
<reference evidence="9" key="2">
    <citation type="journal article" date="2021" name="PeerJ">
        <title>Extensive microbial diversity within the chicken gut microbiome revealed by metagenomics and culture.</title>
        <authorList>
            <person name="Gilroy R."/>
            <person name="Ravi A."/>
            <person name="Getino M."/>
            <person name="Pursley I."/>
            <person name="Horton D.L."/>
            <person name="Alikhan N.F."/>
            <person name="Baker D."/>
            <person name="Gharbi K."/>
            <person name="Hall N."/>
            <person name="Watson M."/>
            <person name="Adriaenssens E.M."/>
            <person name="Foster-Nyarko E."/>
            <person name="Jarju S."/>
            <person name="Secka A."/>
            <person name="Antonio M."/>
            <person name="Oren A."/>
            <person name="Chaudhuri R.R."/>
            <person name="La Ragione R."/>
            <person name="Hildebrand F."/>
            <person name="Pallen M.J."/>
        </authorList>
    </citation>
    <scope>NUCLEOTIDE SEQUENCE</scope>
    <source>
        <strain evidence="9">B2-22910</strain>
    </source>
</reference>
<keyword evidence="5 8" id="KW-1133">Transmembrane helix</keyword>
<comment type="subcellular location">
    <subcellularLocation>
        <location evidence="1">Cell membrane</location>
        <topology evidence="1">Multi-pass membrane protein</topology>
    </subcellularLocation>
</comment>
<protein>
    <submittedName>
        <fullName evidence="9">Undecaprenyl/decaprenyl-phosphate alpha-N-acetylglucosaminyl 1-phosphate transferase</fullName>
    </submittedName>
</protein>
<feature type="transmembrane region" description="Helical" evidence="8">
    <location>
        <begin position="12"/>
        <end position="34"/>
    </location>
</feature>
<keyword evidence="4 8" id="KW-0812">Transmembrane</keyword>
<keyword evidence="7" id="KW-0479">Metal-binding</keyword>
<dbReference type="AlphaFoldDB" id="A0A9D9NEE8"/>
<dbReference type="PANTHER" id="PTHR22926:SF3">
    <property type="entry name" value="UNDECAPRENYL-PHOSPHATE ALPHA-N-ACETYLGLUCOSAMINYL 1-PHOSPHATE TRANSFERASE"/>
    <property type="match status" value="1"/>
</dbReference>
<feature type="binding site" evidence="7">
    <location>
        <position position="172"/>
    </location>
    <ligand>
        <name>Mg(2+)</name>
        <dbReference type="ChEBI" id="CHEBI:18420"/>
    </ligand>
</feature>
<keyword evidence="3 9" id="KW-0808">Transferase</keyword>
<evidence type="ECO:0000313" key="9">
    <source>
        <dbReference type="EMBL" id="MBO8470566.1"/>
    </source>
</evidence>
<dbReference type="Proteomes" id="UP000823603">
    <property type="component" value="Unassembled WGS sequence"/>
</dbReference>
<feature type="transmembrane region" description="Helical" evidence="8">
    <location>
        <begin position="268"/>
        <end position="287"/>
    </location>
</feature>
<accession>A0A9D9NEE8</accession>
<feature type="transmembrane region" description="Helical" evidence="8">
    <location>
        <begin position="180"/>
        <end position="198"/>
    </location>
</feature>
<dbReference type="PANTHER" id="PTHR22926">
    <property type="entry name" value="PHOSPHO-N-ACETYLMURAMOYL-PENTAPEPTIDE-TRANSFERASE"/>
    <property type="match status" value="1"/>
</dbReference>
<feature type="transmembrane region" description="Helical" evidence="8">
    <location>
        <begin position="342"/>
        <end position="360"/>
    </location>
</feature>
<comment type="cofactor">
    <cofactor evidence="7">
        <name>Mg(2+)</name>
        <dbReference type="ChEBI" id="CHEBI:18420"/>
    </cofactor>
</comment>
<feature type="transmembrane region" description="Helical" evidence="8">
    <location>
        <begin position="233"/>
        <end position="256"/>
    </location>
</feature>
<reference evidence="9" key="1">
    <citation type="submission" date="2020-10" db="EMBL/GenBank/DDBJ databases">
        <authorList>
            <person name="Gilroy R."/>
        </authorList>
    </citation>
    <scope>NUCLEOTIDE SEQUENCE</scope>
    <source>
        <strain evidence="9">B2-22910</strain>
    </source>
</reference>
<dbReference type="EMBL" id="JADIMB010000029">
    <property type="protein sequence ID" value="MBO8470566.1"/>
    <property type="molecule type" value="Genomic_DNA"/>
</dbReference>
<dbReference type="GO" id="GO:0046872">
    <property type="term" value="F:metal ion binding"/>
    <property type="evidence" value="ECO:0007669"/>
    <property type="project" value="UniProtKB-KW"/>
</dbReference>
<sequence length="392" mass="43809">MDLDLLNNLFLAGGFVTAVVLGMIIIPNILLISYKKQLFDVPDGRKVHKTPVPRLGGLSFFPTILIAMALNVGLRYLSGPSLDELAIPQTGIELLFIFAGLTMLYLVGEADDLVGVGYKVKFLIQIIASVLMVLTGTWLHSLGGLFGIHEIPSWFGIPLTLVIVVYITNAINLIDGIDGLASGLCCISLAVLSVMLFLRHDYVHALLALTTLGVIIPFWFYNVFGNELQGHKLFMGDAGSLTLGYILSFLVLRLSFPAHTGDDASRDMIIAFSTLLVPLFDVVRVVFHRARKGRNPFLPDKNHFHHKLLRTGMRNRYVLMTIIGIVVFFIGLNTLLTYCVSTTLILLIDVVIWTCLQYWINWRIRVYSHDHPEMAKSYVETYSNTALKEKKR</sequence>
<evidence type="ECO:0000256" key="6">
    <source>
        <dbReference type="ARBA" id="ARBA00023136"/>
    </source>
</evidence>
<evidence type="ECO:0000256" key="7">
    <source>
        <dbReference type="PIRSR" id="PIRSR600715-1"/>
    </source>
</evidence>
<dbReference type="GO" id="GO:0071555">
    <property type="term" value="P:cell wall organization"/>
    <property type="evidence" value="ECO:0007669"/>
    <property type="project" value="TreeGrafter"/>
</dbReference>
<dbReference type="Pfam" id="PF00953">
    <property type="entry name" value="Glycos_transf_4"/>
    <property type="match status" value="1"/>
</dbReference>
<evidence type="ECO:0000256" key="1">
    <source>
        <dbReference type="ARBA" id="ARBA00004651"/>
    </source>
</evidence>
<feature type="transmembrane region" description="Helical" evidence="8">
    <location>
        <begin position="55"/>
        <end position="74"/>
    </location>
</feature>
<evidence type="ECO:0000256" key="2">
    <source>
        <dbReference type="ARBA" id="ARBA00022475"/>
    </source>
</evidence>
<keyword evidence="7" id="KW-0460">Magnesium</keyword>
<dbReference type="CDD" id="cd06853">
    <property type="entry name" value="GT_WecA_like"/>
    <property type="match status" value="1"/>
</dbReference>
<keyword evidence="6 8" id="KW-0472">Membrane</keyword>
<comment type="caution">
    <text evidence="9">The sequence shown here is derived from an EMBL/GenBank/DDBJ whole genome shotgun (WGS) entry which is preliminary data.</text>
</comment>
<evidence type="ECO:0000256" key="8">
    <source>
        <dbReference type="SAM" id="Phobius"/>
    </source>
</evidence>
<feature type="transmembrane region" description="Helical" evidence="8">
    <location>
        <begin position="120"/>
        <end position="139"/>
    </location>
</feature>
<dbReference type="GO" id="GO:0016780">
    <property type="term" value="F:phosphotransferase activity, for other substituted phosphate groups"/>
    <property type="evidence" value="ECO:0007669"/>
    <property type="project" value="InterPro"/>
</dbReference>
<gene>
    <name evidence="9" type="ORF">IAB82_02080</name>
</gene>
<dbReference type="InterPro" id="IPR000715">
    <property type="entry name" value="Glycosyl_transferase_4"/>
</dbReference>
<proteinExistence type="predicted"/>
<name>A0A9D9NEE8_9BACT</name>
<feature type="transmembrane region" description="Helical" evidence="8">
    <location>
        <begin position="317"/>
        <end position="336"/>
    </location>
</feature>
<feature type="binding site" evidence="7">
    <location>
        <position position="237"/>
    </location>
    <ligand>
        <name>Mg(2+)</name>
        <dbReference type="ChEBI" id="CHEBI:18420"/>
    </ligand>
</feature>
<dbReference type="InterPro" id="IPR018480">
    <property type="entry name" value="PNAcMuramoyl-5peptid_Trfase_CS"/>
</dbReference>
<evidence type="ECO:0000313" key="10">
    <source>
        <dbReference type="Proteomes" id="UP000823603"/>
    </source>
</evidence>
<dbReference type="GO" id="GO:0044038">
    <property type="term" value="P:cell wall macromolecule biosynthetic process"/>
    <property type="evidence" value="ECO:0007669"/>
    <property type="project" value="TreeGrafter"/>
</dbReference>
<feature type="transmembrane region" description="Helical" evidence="8">
    <location>
        <begin position="151"/>
        <end position="168"/>
    </location>
</feature>
<feature type="transmembrane region" description="Helical" evidence="8">
    <location>
        <begin position="86"/>
        <end position="108"/>
    </location>
</feature>
<dbReference type="GO" id="GO:0005886">
    <property type="term" value="C:plasma membrane"/>
    <property type="evidence" value="ECO:0007669"/>
    <property type="project" value="UniProtKB-SubCell"/>
</dbReference>
<evidence type="ECO:0000256" key="5">
    <source>
        <dbReference type="ARBA" id="ARBA00022989"/>
    </source>
</evidence>
<dbReference type="GO" id="GO:0009103">
    <property type="term" value="P:lipopolysaccharide biosynthetic process"/>
    <property type="evidence" value="ECO:0007669"/>
    <property type="project" value="TreeGrafter"/>
</dbReference>
<evidence type="ECO:0000256" key="3">
    <source>
        <dbReference type="ARBA" id="ARBA00022679"/>
    </source>
</evidence>
<organism evidence="9 10">
    <name type="scientific">Candidatus Cryptobacteroides faecavium</name>
    <dbReference type="NCBI Taxonomy" id="2840762"/>
    <lineage>
        <taxon>Bacteria</taxon>
        <taxon>Pseudomonadati</taxon>
        <taxon>Bacteroidota</taxon>
        <taxon>Bacteroidia</taxon>
        <taxon>Bacteroidales</taxon>
        <taxon>Candidatus Cryptobacteroides</taxon>
    </lineage>
</organism>
<feature type="transmembrane region" description="Helical" evidence="8">
    <location>
        <begin position="204"/>
        <end position="221"/>
    </location>
</feature>
<evidence type="ECO:0000256" key="4">
    <source>
        <dbReference type="ARBA" id="ARBA00022692"/>
    </source>
</evidence>
<keyword evidence="2" id="KW-1003">Cell membrane</keyword>